<keyword evidence="2" id="KW-0813">Transport</keyword>
<feature type="transmembrane region" description="Helical" evidence="6">
    <location>
        <begin position="73"/>
        <end position="94"/>
    </location>
</feature>
<keyword evidence="5 6" id="KW-0472">Membrane</keyword>
<dbReference type="InterPro" id="IPR004840">
    <property type="entry name" value="Amino_acid_permease_CS"/>
</dbReference>
<gene>
    <name evidence="7" type="ORF">TSOC_007152</name>
</gene>
<dbReference type="PANTHER" id="PTHR45649">
    <property type="entry name" value="AMINO-ACID PERMEASE BAT1"/>
    <property type="match status" value="1"/>
</dbReference>
<evidence type="ECO:0000313" key="8">
    <source>
        <dbReference type="Proteomes" id="UP000236333"/>
    </source>
</evidence>
<dbReference type="Proteomes" id="UP000236333">
    <property type="component" value="Unassembled WGS sequence"/>
</dbReference>
<comment type="subcellular location">
    <subcellularLocation>
        <location evidence="1">Membrane</location>
        <topology evidence="1">Multi-pass membrane protein</topology>
    </subcellularLocation>
</comment>
<evidence type="ECO:0000256" key="4">
    <source>
        <dbReference type="ARBA" id="ARBA00022989"/>
    </source>
</evidence>
<dbReference type="GO" id="GO:0016020">
    <property type="term" value="C:membrane"/>
    <property type="evidence" value="ECO:0007669"/>
    <property type="project" value="UniProtKB-SubCell"/>
</dbReference>
<dbReference type="GO" id="GO:0006865">
    <property type="term" value="P:amino acid transport"/>
    <property type="evidence" value="ECO:0007669"/>
    <property type="project" value="InterPro"/>
</dbReference>
<evidence type="ECO:0000256" key="2">
    <source>
        <dbReference type="ARBA" id="ARBA00022448"/>
    </source>
</evidence>
<dbReference type="InterPro" id="IPR002293">
    <property type="entry name" value="AA/rel_permease1"/>
</dbReference>
<dbReference type="AlphaFoldDB" id="A0A2J8A1U6"/>
<proteinExistence type="predicted"/>
<protein>
    <submittedName>
        <fullName evidence="7">Amino-acid permease BAT1</fullName>
    </submittedName>
</protein>
<name>A0A2J8A1U6_9CHLO</name>
<organism evidence="7 8">
    <name type="scientific">Tetrabaena socialis</name>
    <dbReference type="NCBI Taxonomy" id="47790"/>
    <lineage>
        <taxon>Eukaryota</taxon>
        <taxon>Viridiplantae</taxon>
        <taxon>Chlorophyta</taxon>
        <taxon>core chlorophytes</taxon>
        <taxon>Chlorophyceae</taxon>
        <taxon>CS clade</taxon>
        <taxon>Chlamydomonadales</taxon>
        <taxon>Tetrabaenaceae</taxon>
        <taxon>Tetrabaena</taxon>
    </lineage>
</organism>
<dbReference type="PANTHER" id="PTHR45649:SF26">
    <property type="entry name" value="OS04G0435100 PROTEIN"/>
    <property type="match status" value="1"/>
</dbReference>
<keyword evidence="4 6" id="KW-1133">Transmembrane helix</keyword>
<dbReference type="Pfam" id="PF13520">
    <property type="entry name" value="AA_permease_2"/>
    <property type="match status" value="1"/>
</dbReference>
<dbReference type="OrthoDB" id="3257095at2759"/>
<dbReference type="EMBL" id="PGGS01000232">
    <property type="protein sequence ID" value="PNH06511.1"/>
    <property type="molecule type" value="Genomic_DNA"/>
</dbReference>
<reference evidence="7 8" key="1">
    <citation type="journal article" date="2017" name="Mol. Biol. Evol.">
        <title>The 4-celled Tetrabaena socialis nuclear genome reveals the essential components for genetic control of cell number at the origin of multicellularity in the volvocine lineage.</title>
        <authorList>
            <person name="Featherston J."/>
            <person name="Arakaki Y."/>
            <person name="Hanschen E.R."/>
            <person name="Ferris P.J."/>
            <person name="Michod R.E."/>
            <person name="Olson B.J.S.C."/>
            <person name="Nozaki H."/>
            <person name="Durand P.M."/>
        </authorList>
    </citation>
    <scope>NUCLEOTIDE SEQUENCE [LARGE SCALE GENOMIC DNA]</scope>
    <source>
        <strain evidence="7 8">NIES-571</strain>
    </source>
</reference>
<keyword evidence="3 6" id="KW-0812">Transmembrane</keyword>
<sequence length="121" mass="13298">MAQNAGALFVKDKDAAVMYEEHRLREMGYKQVLHRGWRWFTNVAVTVSSMSVLLSITGSFATGLTYGGPVACVWGWFLVSAMSLCVALGMAELASAYPTSGGMYYWIYQLSGPRVGPLVCW</sequence>
<dbReference type="PROSITE" id="PS00218">
    <property type="entry name" value="AMINO_ACID_PERMEASE_1"/>
    <property type="match status" value="1"/>
</dbReference>
<dbReference type="Gene3D" id="1.20.1740.10">
    <property type="entry name" value="Amino acid/polyamine transporter I"/>
    <property type="match status" value="1"/>
</dbReference>
<evidence type="ECO:0000256" key="5">
    <source>
        <dbReference type="ARBA" id="ARBA00023136"/>
    </source>
</evidence>
<evidence type="ECO:0000256" key="3">
    <source>
        <dbReference type="ARBA" id="ARBA00022692"/>
    </source>
</evidence>
<feature type="transmembrane region" description="Helical" evidence="6">
    <location>
        <begin position="39"/>
        <end position="61"/>
    </location>
</feature>
<keyword evidence="8" id="KW-1185">Reference proteome</keyword>
<evidence type="ECO:0000256" key="1">
    <source>
        <dbReference type="ARBA" id="ARBA00004141"/>
    </source>
</evidence>
<accession>A0A2J8A1U6</accession>
<comment type="caution">
    <text evidence="7">The sequence shown here is derived from an EMBL/GenBank/DDBJ whole genome shotgun (WGS) entry which is preliminary data.</text>
</comment>
<evidence type="ECO:0000313" key="7">
    <source>
        <dbReference type="EMBL" id="PNH06511.1"/>
    </source>
</evidence>
<dbReference type="GO" id="GO:0022857">
    <property type="term" value="F:transmembrane transporter activity"/>
    <property type="evidence" value="ECO:0007669"/>
    <property type="project" value="InterPro"/>
</dbReference>
<evidence type="ECO:0000256" key="6">
    <source>
        <dbReference type="SAM" id="Phobius"/>
    </source>
</evidence>